<dbReference type="PROSITE" id="PS51405">
    <property type="entry name" value="HEME_HALOPEROXIDASE"/>
    <property type="match status" value="1"/>
</dbReference>
<evidence type="ECO:0000256" key="1">
    <source>
        <dbReference type="ARBA" id="ARBA00001970"/>
    </source>
</evidence>
<comment type="cofactor">
    <cofactor evidence="1">
        <name>heme b</name>
        <dbReference type="ChEBI" id="CHEBI:60344"/>
    </cofactor>
</comment>
<dbReference type="InterPro" id="IPR036851">
    <property type="entry name" value="Chloroperoxidase-like_sf"/>
</dbReference>
<dbReference type="Proteomes" id="UP000054270">
    <property type="component" value="Unassembled WGS sequence"/>
</dbReference>
<keyword evidence="4" id="KW-0479">Metal-binding</keyword>
<keyword evidence="6" id="KW-0408">Iron</keyword>
<organism evidence="10 11">
    <name type="scientific">Hypholoma sublateritium (strain FD-334 SS-4)</name>
    <dbReference type="NCBI Taxonomy" id="945553"/>
    <lineage>
        <taxon>Eukaryota</taxon>
        <taxon>Fungi</taxon>
        <taxon>Dikarya</taxon>
        <taxon>Basidiomycota</taxon>
        <taxon>Agaricomycotina</taxon>
        <taxon>Agaricomycetes</taxon>
        <taxon>Agaricomycetidae</taxon>
        <taxon>Agaricales</taxon>
        <taxon>Agaricineae</taxon>
        <taxon>Strophariaceae</taxon>
        <taxon>Hypholoma</taxon>
    </lineage>
</organism>
<keyword evidence="2" id="KW-0575">Peroxidase</keyword>
<keyword evidence="11" id="KW-1185">Reference proteome</keyword>
<proteinExistence type="inferred from homology"/>
<dbReference type="GO" id="GO:0004601">
    <property type="term" value="F:peroxidase activity"/>
    <property type="evidence" value="ECO:0007669"/>
    <property type="project" value="UniProtKB-KW"/>
</dbReference>
<dbReference type="Pfam" id="PF01328">
    <property type="entry name" value="Peroxidase_2"/>
    <property type="match status" value="1"/>
</dbReference>
<evidence type="ECO:0000256" key="2">
    <source>
        <dbReference type="ARBA" id="ARBA00022559"/>
    </source>
</evidence>
<keyword evidence="8" id="KW-0732">Signal</keyword>
<gene>
    <name evidence="10" type="ORF">HYPSUDRAFT_161601</name>
</gene>
<dbReference type="PANTHER" id="PTHR33577">
    <property type="entry name" value="STERIGMATOCYSTIN BIOSYNTHESIS PEROXIDASE STCC-RELATED"/>
    <property type="match status" value="1"/>
</dbReference>
<dbReference type="OMA" id="FNMANDI"/>
<evidence type="ECO:0000256" key="3">
    <source>
        <dbReference type="ARBA" id="ARBA00022617"/>
    </source>
</evidence>
<evidence type="ECO:0000256" key="8">
    <source>
        <dbReference type="SAM" id="SignalP"/>
    </source>
</evidence>
<dbReference type="OrthoDB" id="2542103at2759"/>
<dbReference type="PANTHER" id="PTHR33577:SF16">
    <property type="entry name" value="HEME HALOPEROXIDASE FAMILY PROFILE DOMAIN-CONTAINING PROTEIN"/>
    <property type="match status" value="1"/>
</dbReference>
<evidence type="ECO:0000256" key="6">
    <source>
        <dbReference type="ARBA" id="ARBA00023004"/>
    </source>
</evidence>
<evidence type="ECO:0000256" key="7">
    <source>
        <dbReference type="ARBA" id="ARBA00025795"/>
    </source>
</evidence>
<dbReference type="GO" id="GO:0046872">
    <property type="term" value="F:metal ion binding"/>
    <property type="evidence" value="ECO:0007669"/>
    <property type="project" value="UniProtKB-KW"/>
</dbReference>
<name>A0A0D2P7V1_HYPSF</name>
<dbReference type="SUPFAM" id="SSF47571">
    <property type="entry name" value="Cloroperoxidase"/>
    <property type="match status" value="1"/>
</dbReference>
<feature type="domain" description="Heme haloperoxidase family profile" evidence="9">
    <location>
        <begin position="65"/>
        <end position="291"/>
    </location>
</feature>
<evidence type="ECO:0000313" key="10">
    <source>
        <dbReference type="EMBL" id="KJA24696.1"/>
    </source>
</evidence>
<keyword evidence="3" id="KW-0349">Heme</keyword>
<evidence type="ECO:0000313" key="11">
    <source>
        <dbReference type="Proteomes" id="UP000054270"/>
    </source>
</evidence>
<protein>
    <recommendedName>
        <fullName evidence="9">Heme haloperoxidase family profile domain-containing protein</fullName>
    </recommendedName>
</protein>
<dbReference type="AlphaFoldDB" id="A0A0D2P7V1"/>
<dbReference type="Gene3D" id="1.10.489.10">
    <property type="entry name" value="Chloroperoxidase-like"/>
    <property type="match status" value="1"/>
</dbReference>
<dbReference type="SMR" id="A0A0D2P7V1"/>
<keyword evidence="5" id="KW-0560">Oxidoreductase</keyword>
<accession>A0A0D2P7V1</accession>
<dbReference type="InterPro" id="IPR000028">
    <property type="entry name" value="Chloroperoxidase"/>
</dbReference>
<feature type="signal peptide" evidence="8">
    <location>
        <begin position="1"/>
        <end position="20"/>
    </location>
</feature>
<comment type="similarity">
    <text evidence="7">Belongs to the chloroperoxidase family.</text>
</comment>
<feature type="chain" id="PRO_5002248641" description="Heme haloperoxidase family profile domain-containing protein" evidence="8">
    <location>
        <begin position="21"/>
        <end position="376"/>
    </location>
</feature>
<reference evidence="11" key="1">
    <citation type="submission" date="2014-04" db="EMBL/GenBank/DDBJ databases">
        <title>Evolutionary Origins and Diversification of the Mycorrhizal Mutualists.</title>
        <authorList>
            <consortium name="DOE Joint Genome Institute"/>
            <consortium name="Mycorrhizal Genomics Consortium"/>
            <person name="Kohler A."/>
            <person name="Kuo A."/>
            <person name="Nagy L.G."/>
            <person name="Floudas D."/>
            <person name="Copeland A."/>
            <person name="Barry K.W."/>
            <person name="Cichocki N."/>
            <person name="Veneault-Fourrey C."/>
            <person name="LaButti K."/>
            <person name="Lindquist E.A."/>
            <person name="Lipzen A."/>
            <person name="Lundell T."/>
            <person name="Morin E."/>
            <person name="Murat C."/>
            <person name="Riley R."/>
            <person name="Ohm R."/>
            <person name="Sun H."/>
            <person name="Tunlid A."/>
            <person name="Henrissat B."/>
            <person name="Grigoriev I.V."/>
            <person name="Hibbett D.S."/>
            <person name="Martin F."/>
        </authorList>
    </citation>
    <scope>NUCLEOTIDE SEQUENCE [LARGE SCALE GENOMIC DNA]</scope>
    <source>
        <strain evidence="11">FD-334 SS-4</strain>
    </source>
</reference>
<sequence length="376" mass="40762">MARVFFAIAALLLAAKDVVSFPNYASLAGLSERELDEIIPQLTVRTLEKPPGQMKNTLTKLVNDPAHPWIAPAPDDQRDPCPGLNTLANHGYLPRDGIATPAQIVNAVQEGFNMANDIAVFVTYAAHLVDGNLLTDLLSIGGKSAKTGPNPPSPAIVGGLDTHAVFEGDASTTRGDAFFGDNHSFNESLFDELTAFSNKFGAGFYNLSVATEFRFQRIQDSIATNPQFSLISPRYYTAYAESVFPVAFFVDGRETNGSLNMTVARGFFQDGRMPNDFFRSNISWGLDLIGEGIGFIFTPHPIEPGTNNGTLNSYTLDPNSADFSDFCKLYTDFVNVTVRGLYPNATGPLLNALNQNLDFFFGPLGDQGCTQVPAFV</sequence>
<dbReference type="EMBL" id="KN817535">
    <property type="protein sequence ID" value="KJA24696.1"/>
    <property type="molecule type" value="Genomic_DNA"/>
</dbReference>
<evidence type="ECO:0000256" key="5">
    <source>
        <dbReference type="ARBA" id="ARBA00023002"/>
    </source>
</evidence>
<evidence type="ECO:0000259" key="9">
    <source>
        <dbReference type="PROSITE" id="PS51405"/>
    </source>
</evidence>
<evidence type="ECO:0000256" key="4">
    <source>
        <dbReference type="ARBA" id="ARBA00022723"/>
    </source>
</evidence>